<reference evidence="1 2" key="1">
    <citation type="journal article" date="2012" name="PLoS ONE">
        <title>Genomic comparison of Escherichia coli O104:H4 isolates from 2009 and 2011 reveals plasmid, and prophage heterogeneity, including Shiga toxin encoding phage stx2.</title>
        <authorList>
            <consortium name="Threat Characterization Consortium"/>
            <person name="Ahmed S.A."/>
            <person name="Awosika J."/>
            <person name="Baldwin C."/>
            <person name="Bishop-Lilly K.A."/>
            <person name="Biswas B."/>
            <person name="Broomall S."/>
            <person name="Chain P.S."/>
            <person name="Chertkov O."/>
            <person name="Chokoshvili O."/>
            <person name="Coyne S."/>
            <person name="Davenport K."/>
            <person name="Detter J.C."/>
            <person name="Dorman W."/>
            <person name="Erkkila T.H."/>
            <person name="Folster J.P."/>
            <person name="Frey K.G."/>
            <person name="George M."/>
            <person name="Gleasner C."/>
            <person name="Henry M."/>
            <person name="Hill K.K."/>
            <person name="Hubbard K."/>
            <person name="Insalaco J."/>
            <person name="Johnson S."/>
            <person name="Kitzmiller A."/>
            <person name="Krepps M."/>
            <person name="Lo C.C."/>
            <person name="Luu T."/>
            <person name="McNew L.A."/>
            <person name="Minogue T."/>
            <person name="Munk C.A."/>
            <person name="Osborne B."/>
            <person name="Patel M."/>
            <person name="Reitenga K.G."/>
            <person name="Rosenzweig C.N."/>
            <person name="Shea A."/>
            <person name="Shen X."/>
            <person name="Strockbine N."/>
            <person name="Tarr C."/>
            <person name="Teshima H."/>
            <person name="van Gieson E."/>
            <person name="Verratti K."/>
            <person name="Wolcott M."/>
            <person name="Xie G."/>
            <person name="Sozhamannan S."/>
            <person name="Gibbons H.S."/>
        </authorList>
    </citation>
    <scope>NUCLEOTIDE SEQUENCE [LARGE SCALE GENOMIC DNA]</scope>
    <source>
        <strain evidence="1 2">2011C-3493</strain>
    </source>
</reference>
<dbReference type="KEGG" id="esl:O3K_04375"/>
<dbReference type="HOGENOM" id="CLU_2329279_0_0_6"/>
<organism evidence="1 2">
    <name type="scientific">Escherichia coli O104:H4 (strain 2011C-3493)</name>
    <dbReference type="NCBI Taxonomy" id="1133852"/>
    <lineage>
        <taxon>Bacteria</taxon>
        <taxon>Pseudomonadati</taxon>
        <taxon>Pseudomonadota</taxon>
        <taxon>Gammaproteobacteria</taxon>
        <taxon>Enterobacterales</taxon>
        <taxon>Enterobacteriaceae</taxon>
        <taxon>Escherichia</taxon>
    </lineage>
</organism>
<accession>A0A0E0XXW6</accession>
<gene>
    <name evidence="1" type="ordered locus">O3K_04375</name>
</gene>
<dbReference type="EMBL" id="CP003289">
    <property type="protein sequence ID" value="AFS72801.1"/>
    <property type="molecule type" value="Genomic_DNA"/>
</dbReference>
<evidence type="ECO:0000313" key="2">
    <source>
        <dbReference type="Proteomes" id="UP000006167"/>
    </source>
</evidence>
<protein>
    <submittedName>
        <fullName evidence="1">Uncharacterized protein</fullName>
    </submittedName>
</protein>
<sequence>MCQKELYKLKLFHWIFCLVQMIQYMMKDSYTKIGEQDYEVMLPLTRVNLHLISDEFLSLRKQKTPLISEHVDLQTPPDCIQDAGLPLDIFLQTQYLVF</sequence>
<dbReference type="Proteomes" id="UP000006167">
    <property type="component" value="Chromosome"/>
</dbReference>
<name>A0A0E0XXW6_ECO1C</name>
<evidence type="ECO:0000313" key="1">
    <source>
        <dbReference type="EMBL" id="AFS72801.1"/>
    </source>
</evidence>
<proteinExistence type="predicted"/>
<dbReference type="AlphaFoldDB" id="A0A0E0XXW6"/>